<organism evidence="1 2">
    <name type="scientific">Synaphobranchus kaupii</name>
    <name type="common">Kaup's arrowtooth eel</name>
    <dbReference type="NCBI Taxonomy" id="118154"/>
    <lineage>
        <taxon>Eukaryota</taxon>
        <taxon>Metazoa</taxon>
        <taxon>Chordata</taxon>
        <taxon>Craniata</taxon>
        <taxon>Vertebrata</taxon>
        <taxon>Euteleostomi</taxon>
        <taxon>Actinopterygii</taxon>
        <taxon>Neopterygii</taxon>
        <taxon>Teleostei</taxon>
        <taxon>Anguilliformes</taxon>
        <taxon>Synaphobranchidae</taxon>
        <taxon>Synaphobranchus</taxon>
    </lineage>
</organism>
<evidence type="ECO:0000313" key="1">
    <source>
        <dbReference type="EMBL" id="KAJ8369440.1"/>
    </source>
</evidence>
<dbReference type="AlphaFoldDB" id="A0A9Q1FXD3"/>
<dbReference type="Proteomes" id="UP001152622">
    <property type="component" value="Chromosome 3"/>
</dbReference>
<reference evidence="1" key="1">
    <citation type="journal article" date="2023" name="Science">
        <title>Genome structures resolve the early diversification of teleost fishes.</title>
        <authorList>
            <person name="Parey E."/>
            <person name="Louis A."/>
            <person name="Montfort J."/>
            <person name="Bouchez O."/>
            <person name="Roques C."/>
            <person name="Iampietro C."/>
            <person name="Lluch J."/>
            <person name="Castinel A."/>
            <person name="Donnadieu C."/>
            <person name="Desvignes T."/>
            <person name="Floi Bucao C."/>
            <person name="Jouanno E."/>
            <person name="Wen M."/>
            <person name="Mejri S."/>
            <person name="Dirks R."/>
            <person name="Jansen H."/>
            <person name="Henkel C."/>
            <person name="Chen W.J."/>
            <person name="Zahm M."/>
            <person name="Cabau C."/>
            <person name="Klopp C."/>
            <person name="Thompson A.W."/>
            <person name="Robinson-Rechavi M."/>
            <person name="Braasch I."/>
            <person name="Lecointre G."/>
            <person name="Bobe J."/>
            <person name="Postlethwait J.H."/>
            <person name="Berthelot C."/>
            <person name="Roest Crollius H."/>
            <person name="Guiguen Y."/>
        </authorList>
    </citation>
    <scope>NUCLEOTIDE SEQUENCE</scope>
    <source>
        <strain evidence="1">WJC10195</strain>
    </source>
</reference>
<dbReference type="EMBL" id="JAINUF010000003">
    <property type="protein sequence ID" value="KAJ8369440.1"/>
    <property type="molecule type" value="Genomic_DNA"/>
</dbReference>
<proteinExistence type="predicted"/>
<evidence type="ECO:0000313" key="2">
    <source>
        <dbReference type="Proteomes" id="UP001152622"/>
    </source>
</evidence>
<sequence length="66" mass="7447">MASNCNYRTREALNNLGLGGLLTSVEIENLNSDLLHGRKLSHRINLQGSRGRPSYQKMISSNMRMK</sequence>
<comment type="caution">
    <text evidence="1">The sequence shown here is derived from an EMBL/GenBank/DDBJ whole genome shotgun (WGS) entry which is preliminary data.</text>
</comment>
<accession>A0A9Q1FXD3</accession>
<gene>
    <name evidence="1" type="ORF">SKAU_G00094680</name>
</gene>
<protein>
    <submittedName>
        <fullName evidence="1">Uncharacterized protein</fullName>
    </submittedName>
</protein>
<keyword evidence="2" id="KW-1185">Reference proteome</keyword>
<name>A0A9Q1FXD3_SYNKA</name>